<name>A0A2T2NQK6_CORCC</name>
<evidence type="ECO:0000313" key="1">
    <source>
        <dbReference type="EMBL" id="PSN67694.1"/>
    </source>
</evidence>
<protein>
    <submittedName>
        <fullName evidence="1">Uncharacterized protein</fullName>
    </submittedName>
</protein>
<organism evidence="1 2">
    <name type="scientific">Corynespora cassiicola Philippines</name>
    <dbReference type="NCBI Taxonomy" id="1448308"/>
    <lineage>
        <taxon>Eukaryota</taxon>
        <taxon>Fungi</taxon>
        <taxon>Dikarya</taxon>
        <taxon>Ascomycota</taxon>
        <taxon>Pezizomycotina</taxon>
        <taxon>Dothideomycetes</taxon>
        <taxon>Pleosporomycetidae</taxon>
        <taxon>Pleosporales</taxon>
        <taxon>Corynesporascaceae</taxon>
        <taxon>Corynespora</taxon>
    </lineage>
</organism>
<evidence type="ECO:0000313" key="2">
    <source>
        <dbReference type="Proteomes" id="UP000240883"/>
    </source>
</evidence>
<dbReference type="AlphaFoldDB" id="A0A2T2NQK6"/>
<accession>A0A2T2NQK6</accession>
<dbReference type="EMBL" id="KZ678134">
    <property type="protein sequence ID" value="PSN67694.1"/>
    <property type="molecule type" value="Genomic_DNA"/>
</dbReference>
<reference evidence="1 2" key="1">
    <citation type="journal article" date="2018" name="Front. Microbiol.">
        <title>Genome-Wide Analysis of Corynespora cassiicola Leaf Fall Disease Putative Effectors.</title>
        <authorList>
            <person name="Lopez D."/>
            <person name="Ribeiro S."/>
            <person name="Label P."/>
            <person name="Fumanal B."/>
            <person name="Venisse J.S."/>
            <person name="Kohler A."/>
            <person name="de Oliveira R.R."/>
            <person name="Labutti K."/>
            <person name="Lipzen A."/>
            <person name="Lail K."/>
            <person name="Bauer D."/>
            <person name="Ohm R.A."/>
            <person name="Barry K.W."/>
            <person name="Spatafora J."/>
            <person name="Grigoriev I.V."/>
            <person name="Martin F.M."/>
            <person name="Pujade-Renaud V."/>
        </authorList>
    </citation>
    <scope>NUCLEOTIDE SEQUENCE [LARGE SCALE GENOMIC DNA]</scope>
    <source>
        <strain evidence="1 2">Philippines</strain>
    </source>
</reference>
<dbReference type="OrthoDB" id="4216719at2759"/>
<gene>
    <name evidence="1" type="ORF">BS50DRAFT_609605</name>
</gene>
<dbReference type="Proteomes" id="UP000240883">
    <property type="component" value="Unassembled WGS sequence"/>
</dbReference>
<proteinExistence type="predicted"/>
<keyword evidence="2" id="KW-1185">Reference proteome</keyword>
<sequence>MWLPSWLISWLPNTHQRQTNVIDTRQMHYTGEALAALKHSGVDENLRSHNQCEDSEHAAVKSGIQAFDHSGRVWTQSAHKHGEPKLGNKRHIGKFALTSEVAPWVMNTLSTHKPSPEVLELIKPYAQQYHDSIEQERATTHGLHDIDSIELTYQCTLEICAAILLAANETDEPVELNPRLHASQAGGDDHFTPWGDLLTNLECDPPIIVQFPFYLLMCQSFTLEPIHLREDYVYTALTGVDWARGQGKFSKRFENFEKMARESVPTLEDSKSGDDRSFWRLALGYLRAMNSVENARLYKTPQKAAINHGLPLDLVILARAFDTIGSAYMARDGAAFLDDAGIDSILGSAVPNDVMDLHTDIYTGETRNLLRLLYPSRGIEEAIQTTSTILSSMLCEIFRGHHRARMHNREDGRISSTSPPYSFSRARHRRIFETLELYINRYPKFWEWTWDIYRRAKTQITTSGLSEPLVCGLKRATTCASLPDSELIQPSGPSKFFHLWYDMVEDGTAQSSQPNPFGVSGEVAHVVREIHSLWHTQLLSADKVPGWGREFDYRSDMLLGEAGTILKDKHGVVNDATYRFTIAYGRLSMTLPYVAYHTVDAIIMAYGAIASGDDGMRAP</sequence>